<dbReference type="PROSITE" id="PS51004">
    <property type="entry name" value="SEMA"/>
    <property type="match status" value="1"/>
</dbReference>
<gene>
    <name evidence="4" type="ORF">XENOCAPTIV_012018</name>
</gene>
<proteinExistence type="predicted"/>
<evidence type="ECO:0000259" key="3">
    <source>
        <dbReference type="PROSITE" id="PS51004"/>
    </source>
</evidence>
<evidence type="ECO:0000256" key="1">
    <source>
        <dbReference type="ARBA" id="ARBA00023180"/>
    </source>
</evidence>
<dbReference type="SUPFAM" id="SSF101912">
    <property type="entry name" value="Sema domain"/>
    <property type="match status" value="1"/>
</dbReference>
<protein>
    <recommendedName>
        <fullName evidence="3">Sema domain-containing protein</fullName>
    </recommendedName>
</protein>
<dbReference type="InterPro" id="IPR015943">
    <property type="entry name" value="WD40/YVTN_repeat-like_dom_sf"/>
</dbReference>
<organism evidence="4 5">
    <name type="scientific">Xenoophorus captivus</name>
    <dbReference type="NCBI Taxonomy" id="1517983"/>
    <lineage>
        <taxon>Eukaryota</taxon>
        <taxon>Metazoa</taxon>
        <taxon>Chordata</taxon>
        <taxon>Craniata</taxon>
        <taxon>Vertebrata</taxon>
        <taxon>Euteleostomi</taxon>
        <taxon>Actinopterygii</taxon>
        <taxon>Neopterygii</taxon>
        <taxon>Teleostei</taxon>
        <taxon>Neoteleostei</taxon>
        <taxon>Acanthomorphata</taxon>
        <taxon>Ovalentaria</taxon>
        <taxon>Atherinomorphae</taxon>
        <taxon>Cyprinodontiformes</taxon>
        <taxon>Goodeidae</taxon>
        <taxon>Xenoophorus</taxon>
    </lineage>
</organism>
<name>A0ABV0RC61_9TELE</name>
<dbReference type="InterPro" id="IPR036352">
    <property type="entry name" value="Semap_dom_sf"/>
</dbReference>
<evidence type="ECO:0000313" key="5">
    <source>
        <dbReference type="Proteomes" id="UP001434883"/>
    </source>
</evidence>
<feature type="domain" description="Sema" evidence="3">
    <location>
        <begin position="1"/>
        <end position="91"/>
    </location>
</feature>
<dbReference type="Proteomes" id="UP001434883">
    <property type="component" value="Unassembled WGS sequence"/>
</dbReference>
<comment type="caution">
    <text evidence="4">The sequence shown here is derived from an EMBL/GenBank/DDBJ whole genome shotgun (WGS) entry which is preliminary data.</text>
</comment>
<comment type="caution">
    <text evidence="2">Lacks conserved residue(s) required for the propagation of feature annotation.</text>
</comment>
<dbReference type="InterPro" id="IPR001627">
    <property type="entry name" value="Semap_dom"/>
</dbReference>
<keyword evidence="5" id="KW-1185">Reference proteome</keyword>
<keyword evidence="1" id="KW-0325">Glycoprotein</keyword>
<evidence type="ECO:0000256" key="2">
    <source>
        <dbReference type="PROSITE-ProRule" id="PRU00352"/>
    </source>
</evidence>
<accession>A0ABV0RC61</accession>
<sequence>MGDLRREVSERCSQQSWLIGFSSDVIVFDAVTMPFLPSDGDLYAGTSVDFMGANAAIFRTSVQGSSQHYIRTEAYDHNWLSGEQLVVLIGL</sequence>
<dbReference type="EMBL" id="JAHRIN010042264">
    <property type="protein sequence ID" value="MEQ2205740.1"/>
    <property type="molecule type" value="Genomic_DNA"/>
</dbReference>
<reference evidence="4 5" key="1">
    <citation type="submission" date="2021-06" db="EMBL/GenBank/DDBJ databases">
        <authorList>
            <person name="Palmer J.M."/>
        </authorList>
    </citation>
    <scope>NUCLEOTIDE SEQUENCE [LARGE SCALE GENOMIC DNA]</scope>
    <source>
        <strain evidence="4 5">XC_2019</strain>
        <tissue evidence="4">Muscle</tissue>
    </source>
</reference>
<evidence type="ECO:0000313" key="4">
    <source>
        <dbReference type="EMBL" id="MEQ2205740.1"/>
    </source>
</evidence>
<dbReference type="Gene3D" id="2.130.10.10">
    <property type="entry name" value="YVTN repeat-like/Quinoprotein amine dehydrogenase"/>
    <property type="match status" value="1"/>
</dbReference>